<evidence type="ECO:0000256" key="3">
    <source>
        <dbReference type="ARBA" id="ARBA00022755"/>
    </source>
</evidence>
<dbReference type="EC" id="2.1.2.2" evidence="6"/>
<evidence type="ECO:0000256" key="4">
    <source>
        <dbReference type="ARBA" id="ARBA00038440"/>
    </source>
</evidence>
<feature type="site" description="Raises pKa of active site His" evidence="6">
    <location>
        <position position="143"/>
    </location>
</feature>
<dbReference type="PROSITE" id="PS00373">
    <property type="entry name" value="GART"/>
    <property type="match status" value="1"/>
</dbReference>
<evidence type="ECO:0000259" key="7">
    <source>
        <dbReference type="Pfam" id="PF00551"/>
    </source>
</evidence>
<dbReference type="Pfam" id="PF00551">
    <property type="entry name" value="Formyl_trans_N"/>
    <property type="match status" value="1"/>
</dbReference>
<accession>A0A0R2N0B1</accession>
<dbReference type="PANTHER" id="PTHR43369:SF2">
    <property type="entry name" value="PHOSPHORIBOSYLGLYCINAMIDE FORMYLTRANSFERASE"/>
    <property type="match status" value="1"/>
</dbReference>
<comment type="caution">
    <text evidence="8">The sequence shown here is derived from an EMBL/GenBank/DDBJ whole genome shotgun (WGS) entry which is preliminary data.</text>
</comment>
<feature type="binding site" evidence="6">
    <location>
        <position position="65"/>
    </location>
    <ligand>
        <name>(6R)-10-formyltetrahydrofolate</name>
        <dbReference type="ChEBI" id="CHEBI:195366"/>
    </ligand>
</feature>
<evidence type="ECO:0000256" key="5">
    <source>
        <dbReference type="ARBA" id="ARBA00047664"/>
    </source>
</evidence>
<dbReference type="RefSeq" id="WP_056993030.1">
    <property type="nucleotide sequence ID" value="NZ_JQCE01000038.1"/>
</dbReference>
<comment type="pathway">
    <text evidence="1 6">Purine metabolism; IMP biosynthesis via de novo pathway; N(2)-formyl-N(1)-(5-phospho-D-ribosyl)glycinamide from N(1)-(5-phospho-D-ribosyl)glycinamide (10-formyl THF route): step 1/1.</text>
</comment>
<dbReference type="STRING" id="1293598.IV56_GL001192"/>
<keyword evidence="2 6" id="KW-0808">Transferase</keyword>
<dbReference type="GO" id="GO:0004644">
    <property type="term" value="F:phosphoribosylglycinamide formyltransferase activity"/>
    <property type="evidence" value="ECO:0007669"/>
    <property type="project" value="UniProtKB-UniRule"/>
</dbReference>
<keyword evidence="3 6" id="KW-0658">Purine biosynthesis</keyword>
<evidence type="ECO:0000313" key="8">
    <source>
        <dbReference type="EMBL" id="KRO16410.1"/>
    </source>
</evidence>
<comment type="catalytic activity">
    <reaction evidence="5 6">
        <text>N(1)-(5-phospho-beta-D-ribosyl)glycinamide + (6R)-10-formyltetrahydrofolate = N(2)-formyl-N(1)-(5-phospho-beta-D-ribosyl)glycinamide + (6S)-5,6,7,8-tetrahydrofolate + H(+)</text>
        <dbReference type="Rhea" id="RHEA:15053"/>
        <dbReference type="ChEBI" id="CHEBI:15378"/>
        <dbReference type="ChEBI" id="CHEBI:57453"/>
        <dbReference type="ChEBI" id="CHEBI:143788"/>
        <dbReference type="ChEBI" id="CHEBI:147286"/>
        <dbReference type="ChEBI" id="CHEBI:195366"/>
        <dbReference type="EC" id="2.1.2.2"/>
    </reaction>
</comment>
<feature type="binding site" evidence="6">
    <location>
        <begin position="88"/>
        <end position="91"/>
    </location>
    <ligand>
        <name>(6R)-10-formyltetrahydrofolate</name>
        <dbReference type="ChEBI" id="CHEBI:195366"/>
    </ligand>
</feature>
<feature type="binding site" evidence="6">
    <location>
        <position position="105"/>
    </location>
    <ligand>
        <name>(6R)-10-formyltetrahydrofolate</name>
        <dbReference type="ChEBI" id="CHEBI:195366"/>
    </ligand>
</feature>
<reference evidence="8 9" key="1">
    <citation type="journal article" date="2015" name="Genome Announc.">
        <title>Expanding the biotechnology potential of lactobacilli through comparative genomics of 213 strains and associated genera.</title>
        <authorList>
            <person name="Sun Z."/>
            <person name="Harris H.M."/>
            <person name="McCann A."/>
            <person name="Guo C."/>
            <person name="Argimon S."/>
            <person name="Zhang W."/>
            <person name="Yang X."/>
            <person name="Jeffery I.B."/>
            <person name="Cooney J.C."/>
            <person name="Kagawa T.F."/>
            <person name="Liu W."/>
            <person name="Song Y."/>
            <person name="Salvetti E."/>
            <person name="Wrobel A."/>
            <person name="Rasinkangas P."/>
            <person name="Parkhill J."/>
            <person name="Rea M.C."/>
            <person name="O'Sullivan O."/>
            <person name="Ritari J."/>
            <person name="Douillard F.P."/>
            <person name="Paul Ross R."/>
            <person name="Yang R."/>
            <person name="Briner A.E."/>
            <person name="Felis G.E."/>
            <person name="de Vos W.M."/>
            <person name="Barrangou R."/>
            <person name="Klaenhammer T.R."/>
            <person name="Caufield P.W."/>
            <person name="Cui Y."/>
            <person name="Zhang H."/>
            <person name="O'Toole P.W."/>
        </authorList>
    </citation>
    <scope>NUCLEOTIDE SEQUENCE [LARGE SCALE GENOMIC DNA]</scope>
    <source>
        <strain evidence="8 9">DSM 24301</strain>
    </source>
</reference>
<sequence length="189" mass="20055">MKRLVVFASGNGSNYAALQAAIAAGELAAQIVCVVCDHVDAYVLTRAQADGVPVIVINYRDYPDKAAAERAIVTQLPPLDLVILAGYMRIIGDTLLAAYPKRIINLHPALLPSFPGRNGILDAYNYGVRITGVTVHYVDAGIDSGEIIAQQAVPIAPKQSLPALEAAIHAAEHQLLPQVVSDLIEEGVI</sequence>
<feature type="binding site" evidence="6">
    <location>
        <begin position="12"/>
        <end position="14"/>
    </location>
    <ligand>
        <name>N(1)-(5-phospho-beta-D-ribosyl)glycinamide</name>
        <dbReference type="ChEBI" id="CHEBI:143788"/>
    </ligand>
</feature>
<dbReference type="NCBIfam" id="TIGR00639">
    <property type="entry name" value="PurN"/>
    <property type="match status" value="1"/>
</dbReference>
<dbReference type="SUPFAM" id="SSF53328">
    <property type="entry name" value="Formyltransferase"/>
    <property type="match status" value="1"/>
</dbReference>
<dbReference type="InterPro" id="IPR036477">
    <property type="entry name" value="Formyl_transf_N_sf"/>
</dbReference>
<proteinExistence type="inferred from homology"/>
<dbReference type="HAMAP" id="MF_01930">
    <property type="entry name" value="PurN"/>
    <property type="match status" value="1"/>
</dbReference>
<dbReference type="CDD" id="cd08645">
    <property type="entry name" value="FMT_core_GART"/>
    <property type="match status" value="1"/>
</dbReference>
<dbReference type="PATRIC" id="fig|1293598.4.peg.1255"/>
<evidence type="ECO:0000313" key="9">
    <source>
        <dbReference type="Proteomes" id="UP000050969"/>
    </source>
</evidence>
<feature type="domain" description="Formyl transferase N-terminal" evidence="7">
    <location>
        <begin position="2"/>
        <end position="180"/>
    </location>
</feature>
<dbReference type="PANTHER" id="PTHR43369">
    <property type="entry name" value="PHOSPHORIBOSYLGLYCINAMIDE FORMYLTRANSFERASE"/>
    <property type="match status" value="1"/>
</dbReference>
<dbReference type="UniPathway" id="UPA00074">
    <property type="reaction ID" value="UER00126"/>
</dbReference>
<dbReference type="AlphaFoldDB" id="A0A0R2N0B1"/>
<feature type="active site" description="Proton donor" evidence="6">
    <location>
        <position position="107"/>
    </location>
</feature>
<protein>
    <recommendedName>
        <fullName evidence="6">Phosphoribosylglycinamide formyltransferase</fullName>
        <ecNumber evidence="6">2.1.2.2</ecNumber>
    </recommendedName>
    <alternativeName>
        <fullName evidence="6">5'-phosphoribosylglycinamide transformylase</fullName>
    </alternativeName>
    <alternativeName>
        <fullName evidence="6">GAR transformylase</fullName>
        <shortName evidence="6">GART</shortName>
    </alternativeName>
</protein>
<dbReference type="InterPro" id="IPR001555">
    <property type="entry name" value="GART_AS"/>
</dbReference>
<dbReference type="InterPro" id="IPR002376">
    <property type="entry name" value="Formyl_transf_N"/>
</dbReference>
<dbReference type="InterPro" id="IPR004607">
    <property type="entry name" value="GART"/>
</dbReference>
<evidence type="ECO:0000256" key="1">
    <source>
        <dbReference type="ARBA" id="ARBA00005054"/>
    </source>
</evidence>
<dbReference type="Gene3D" id="3.40.50.170">
    <property type="entry name" value="Formyl transferase, N-terminal domain"/>
    <property type="match status" value="1"/>
</dbReference>
<name>A0A0R2N0B1_9LACO</name>
<comment type="function">
    <text evidence="6">Catalyzes the transfer of a formyl group from 10-formyltetrahydrofolate to 5-phospho-ribosyl-glycinamide (GAR), producing 5-phospho-ribosyl-N-formylglycinamide (FGAR) and tetrahydrofolate.</text>
</comment>
<evidence type="ECO:0000256" key="6">
    <source>
        <dbReference type="HAMAP-Rule" id="MF_01930"/>
    </source>
</evidence>
<gene>
    <name evidence="6" type="primary">purN</name>
    <name evidence="8" type="ORF">IV56_GL001192</name>
</gene>
<keyword evidence="9" id="KW-1185">Reference proteome</keyword>
<organism evidence="8 9">
    <name type="scientific">Lacticaseibacillus saniviri JCM 17471 = DSM 24301</name>
    <dbReference type="NCBI Taxonomy" id="1293598"/>
    <lineage>
        <taxon>Bacteria</taxon>
        <taxon>Bacillati</taxon>
        <taxon>Bacillota</taxon>
        <taxon>Bacilli</taxon>
        <taxon>Lactobacillales</taxon>
        <taxon>Lactobacillaceae</taxon>
        <taxon>Lacticaseibacillus</taxon>
    </lineage>
</organism>
<dbReference type="GO" id="GO:0005829">
    <property type="term" value="C:cytosol"/>
    <property type="evidence" value="ECO:0007669"/>
    <property type="project" value="TreeGrafter"/>
</dbReference>
<comment type="similarity">
    <text evidence="4 6">Belongs to the GART family.</text>
</comment>
<dbReference type="EMBL" id="JQCE01000038">
    <property type="protein sequence ID" value="KRO16410.1"/>
    <property type="molecule type" value="Genomic_DNA"/>
</dbReference>
<dbReference type="GO" id="GO:0006189">
    <property type="term" value="P:'de novo' IMP biosynthetic process"/>
    <property type="evidence" value="ECO:0007669"/>
    <property type="project" value="UniProtKB-UniRule"/>
</dbReference>
<evidence type="ECO:0000256" key="2">
    <source>
        <dbReference type="ARBA" id="ARBA00022679"/>
    </source>
</evidence>
<dbReference type="Proteomes" id="UP000050969">
    <property type="component" value="Unassembled WGS sequence"/>
</dbReference>